<dbReference type="AlphaFoldDB" id="A0A369IB56"/>
<dbReference type="NCBIfam" id="NF045639">
    <property type="entry name" value="GCX_COOH"/>
    <property type="match status" value="1"/>
</dbReference>
<evidence type="ECO:0000256" key="1">
    <source>
        <dbReference type="SAM" id="SignalP"/>
    </source>
</evidence>
<dbReference type="Proteomes" id="UP000253141">
    <property type="component" value="Unassembled WGS sequence"/>
</dbReference>
<organism evidence="2 3">
    <name type="scientific">Runella aurantiaca</name>
    <dbReference type="NCBI Taxonomy" id="2282308"/>
    <lineage>
        <taxon>Bacteria</taxon>
        <taxon>Pseudomonadati</taxon>
        <taxon>Bacteroidota</taxon>
        <taxon>Cytophagia</taxon>
        <taxon>Cytophagales</taxon>
        <taxon>Spirosomataceae</taxon>
        <taxon>Runella</taxon>
    </lineage>
</organism>
<evidence type="ECO:0008006" key="4">
    <source>
        <dbReference type="Google" id="ProtNLM"/>
    </source>
</evidence>
<keyword evidence="1" id="KW-0732">Signal</keyword>
<dbReference type="PANTHER" id="PTHR42754:SF1">
    <property type="entry name" value="LIPOPROTEIN"/>
    <property type="match status" value="1"/>
</dbReference>
<sequence>MKKSVLTFAFAYLLLMASRGAAAQSSGALDIPFSTSGKVTTDFSGTNETAYDVAINSTGKLIVVGAKTDAYRVLIAQYLQNGTLDNSFAGNGKKTQLVTASDGSGTAQGLAVALQSDDKIVVVGFARSVINPNHYEFMVLRFNTDGSLDNTFSGDGIVRESVNGSDVFNDVAIQPDGKIVAVGISNPKIAVRRYNTDGSLDMGFYGNSMTNYPAGEAKSVKLQTDGKIVVAGNSNNALVGGNTLDFLTARLNPDGTLDTGFDADGYAVTPVGTSHDFGQALAIQSDGKIVVSGYSSNGSNNDFALIRYNPNGSLDTQFSGDGKLTTAVGPGDDLAFDVTLSPDGSIVAVGSSHTEETIIVLLDGTRVIVPANSDVAVVKYDRFGNLNATFSTDGKLKIAFEQGENDNGYGVALQNDGKIVLVGMADNGSNQDFCMARIHSIYGFATLENRIYTFFGNGYIESAQNIVVQPDDKIIEVGSAYDPVTTNSYVAIARFTRFGRLDDTFSGDGKLLLAESVIDNVPDGNGLVLQSDGKIVMAGHISNGTDRDFVVVRLNANGTLDNTFGTNGRVMMNIGGEDYLYGITQQADGKILLVGNSIQNAVNKIIVVRLNATDGSLDNAFDADGKMEILTTSCLDNTSIGGVENKKSNQRRAALNCSERAYNIHVLSNNKIVLSGSIQMDEIEDDRAHFLVYRLHPNGSLDNTFDGDGKLVTNVAISKSTRIKAAVQANDKLILSGILANQTLVARFNTDGSIDNTFSGDGVFTTSFGANVSTKPVAVIAQPDGNVLIGGSSENSFIYHPEFLMRLKPDGTLDHSFGTEGVYLLTSLGYTEELLFEPPYLVRDIALGSYDRVYIAGYYLNGTNTDFTLEVFLQCKLDVLLTHSLGDISTVQVSPVVGKTIQATNWIQNTGQAEYSAQKSILLNPGFEARAGSVFKAKIGGHCYYSQNPSDLLP</sequence>
<gene>
    <name evidence="2" type="ORF">DVG78_06170</name>
</gene>
<dbReference type="InterPro" id="IPR055015">
    <property type="entry name" value="GCX_COOH"/>
</dbReference>
<accession>A0A369IB56</accession>
<comment type="caution">
    <text evidence="2">The sequence shown here is derived from an EMBL/GenBank/DDBJ whole genome shotgun (WGS) entry which is preliminary data.</text>
</comment>
<proteinExistence type="predicted"/>
<dbReference type="Gene3D" id="2.80.10.50">
    <property type="match status" value="7"/>
</dbReference>
<dbReference type="OrthoDB" id="9805017at2"/>
<dbReference type="SUPFAM" id="SSF75011">
    <property type="entry name" value="3-carboxy-cis,cis-mucoante lactonizing enzyme"/>
    <property type="match status" value="1"/>
</dbReference>
<dbReference type="InterPro" id="IPR013431">
    <property type="entry name" value="Delta_60_rpt"/>
</dbReference>
<name>A0A369IB56_9BACT</name>
<dbReference type="NCBIfam" id="TIGR02608">
    <property type="entry name" value="delta_60_rpt"/>
    <property type="match status" value="13"/>
</dbReference>
<reference evidence="2 3" key="1">
    <citation type="submission" date="2018-07" db="EMBL/GenBank/DDBJ databases">
        <title>Genome analysis of Runella aurantiaca.</title>
        <authorList>
            <person name="Yang X."/>
        </authorList>
    </citation>
    <scope>NUCLEOTIDE SEQUENCE [LARGE SCALE GENOMIC DNA]</scope>
    <source>
        <strain evidence="2 3">YX9</strain>
    </source>
</reference>
<dbReference type="RefSeq" id="WP_114460188.1">
    <property type="nucleotide sequence ID" value="NZ_QPIW01000003.1"/>
</dbReference>
<dbReference type="PANTHER" id="PTHR42754">
    <property type="entry name" value="ENDOGLUCANASE"/>
    <property type="match status" value="1"/>
</dbReference>
<feature type="signal peptide" evidence="1">
    <location>
        <begin position="1"/>
        <end position="23"/>
    </location>
</feature>
<dbReference type="EMBL" id="QPIW01000003">
    <property type="protein sequence ID" value="RDB06868.1"/>
    <property type="molecule type" value="Genomic_DNA"/>
</dbReference>
<dbReference type="Pfam" id="PF17164">
    <property type="entry name" value="DUF5122"/>
    <property type="match status" value="11"/>
</dbReference>
<evidence type="ECO:0000313" key="3">
    <source>
        <dbReference type="Proteomes" id="UP000253141"/>
    </source>
</evidence>
<feature type="chain" id="PRO_5016984418" description="Delta-60 repeat protein" evidence="1">
    <location>
        <begin position="24"/>
        <end position="954"/>
    </location>
</feature>
<evidence type="ECO:0000313" key="2">
    <source>
        <dbReference type="EMBL" id="RDB06868.1"/>
    </source>
</evidence>
<dbReference type="SUPFAM" id="SSF101898">
    <property type="entry name" value="NHL repeat"/>
    <property type="match status" value="2"/>
</dbReference>
<protein>
    <recommendedName>
        <fullName evidence="4">Delta-60 repeat protein</fullName>
    </recommendedName>
</protein>
<keyword evidence="3" id="KW-1185">Reference proteome</keyword>